<evidence type="ECO:0000256" key="6">
    <source>
        <dbReference type="ARBA" id="ARBA00022837"/>
    </source>
</evidence>
<evidence type="ECO:0000256" key="5">
    <source>
        <dbReference type="ARBA" id="ARBA00022692"/>
    </source>
</evidence>
<dbReference type="EMBL" id="GL983406">
    <property type="protein sequence ID" value="EGR33675.1"/>
    <property type="molecule type" value="Genomic_DNA"/>
</dbReference>
<keyword evidence="5 13" id="KW-0812">Transmembrane</keyword>
<keyword evidence="6" id="KW-0106">Calcium</keyword>
<protein>
    <recommendedName>
        <fullName evidence="14">Ion transport domain-containing protein</fullName>
    </recommendedName>
</protein>
<reference evidence="15 16" key="1">
    <citation type="submission" date="2011-07" db="EMBL/GenBank/DDBJ databases">
        <authorList>
            <person name="Coyne R."/>
            <person name="Brami D."/>
            <person name="Johnson J."/>
            <person name="Hostetler J."/>
            <person name="Hannick L."/>
            <person name="Clark T."/>
            <person name="Cassidy-Hanley D."/>
            <person name="Inman J."/>
        </authorList>
    </citation>
    <scope>NUCLEOTIDE SEQUENCE [LARGE SCALE GENOMIC DNA]</scope>
    <source>
        <strain evidence="15 16">G5</strain>
    </source>
</reference>
<feature type="transmembrane region" description="Helical" evidence="13">
    <location>
        <begin position="250"/>
        <end position="277"/>
    </location>
</feature>
<dbReference type="OrthoDB" id="298291at2759"/>
<evidence type="ECO:0000256" key="7">
    <source>
        <dbReference type="ARBA" id="ARBA00022882"/>
    </source>
</evidence>
<keyword evidence="11" id="KW-0325">Glycoprotein</keyword>
<evidence type="ECO:0000313" key="15">
    <source>
        <dbReference type="EMBL" id="EGR33675.1"/>
    </source>
</evidence>
<dbReference type="PANTHER" id="PTHR45628">
    <property type="entry name" value="VOLTAGE-DEPENDENT CALCIUM CHANNEL TYPE A SUBUNIT ALPHA-1"/>
    <property type="match status" value="1"/>
</dbReference>
<dbReference type="Proteomes" id="UP000008983">
    <property type="component" value="Unassembled WGS sequence"/>
</dbReference>
<keyword evidence="12" id="KW-0407">Ion channel</keyword>
<dbReference type="InterPro" id="IPR005821">
    <property type="entry name" value="Ion_trans_dom"/>
</dbReference>
<proteinExistence type="predicted"/>
<evidence type="ECO:0000256" key="13">
    <source>
        <dbReference type="SAM" id="Phobius"/>
    </source>
</evidence>
<dbReference type="InParanoid" id="G0QM72"/>
<dbReference type="Gene3D" id="1.20.120.350">
    <property type="entry name" value="Voltage-gated potassium channels. Chain C"/>
    <property type="match status" value="1"/>
</dbReference>
<feature type="transmembrane region" description="Helical" evidence="13">
    <location>
        <begin position="297"/>
        <end position="316"/>
    </location>
</feature>
<evidence type="ECO:0000256" key="4">
    <source>
        <dbReference type="ARBA" id="ARBA00022673"/>
    </source>
</evidence>
<organism evidence="15 16">
    <name type="scientific">Ichthyophthirius multifiliis</name>
    <name type="common">White spot disease agent</name>
    <name type="synonym">Ich</name>
    <dbReference type="NCBI Taxonomy" id="5932"/>
    <lineage>
        <taxon>Eukaryota</taxon>
        <taxon>Sar</taxon>
        <taxon>Alveolata</taxon>
        <taxon>Ciliophora</taxon>
        <taxon>Intramacronucleata</taxon>
        <taxon>Oligohymenophorea</taxon>
        <taxon>Hymenostomatida</taxon>
        <taxon>Ophryoglenina</taxon>
        <taxon>Ichthyophthirius</taxon>
    </lineage>
</organism>
<evidence type="ECO:0000256" key="11">
    <source>
        <dbReference type="ARBA" id="ARBA00023180"/>
    </source>
</evidence>
<keyword evidence="3" id="KW-0109">Calcium transport</keyword>
<evidence type="ECO:0000256" key="3">
    <source>
        <dbReference type="ARBA" id="ARBA00022568"/>
    </source>
</evidence>
<feature type="transmembrane region" description="Helical" evidence="13">
    <location>
        <begin position="213"/>
        <end position="238"/>
    </location>
</feature>
<keyword evidence="9" id="KW-0406">Ion transport</keyword>
<feature type="transmembrane region" description="Helical" evidence="13">
    <location>
        <begin position="168"/>
        <end position="185"/>
    </location>
</feature>
<keyword evidence="8 13" id="KW-1133">Transmembrane helix</keyword>
<name>G0QM72_ICHMU</name>
<feature type="transmembrane region" description="Helical" evidence="13">
    <location>
        <begin position="7"/>
        <end position="26"/>
    </location>
</feature>
<dbReference type="Pfam" id="PF00520">
    <property type="entry name" value="Ion_trans"/>
    <property type="match status" value="2"/>
</dbReference>
<keyword evidence="7" id="KW-0851">Voltage-gated channel</keyword>
<accession>G0QM72</accession>
<dbReference type="AlphaFoldDB" id="G0QM72"/>
<evidence type="ECO:0000256" key="8">
    <source>
        <dbReference type="ARBA" id="ARBA00022989"/>
    </source>
</evidence>
<evidence type="ECO:0000256" key="10">
    <source>
        <dbReference type="ARBA" id="ARBA00023136"/>
    </source>
</evidence>
<evidence type="ECO:0000259" key="14">
    <source>
        <dbReference type="Pfam" id="PF00520"/>
    </source>
</evidence>
<dbReference type="GO" id="GO:0008331">
    <property type="term" value="F:high voltage-gated calcium channel activity"/>
    <property type="evidence" value="ECO:0007669"/>
    <property type="project" value="TreeGrafter"/>
</dbReference>
<evidence type="ECO:0000256" key="12">
    <source>
        <dbReference type="ARBA" id="ARBA00023303"/>
    </source>
</evidence>
<feature type="transmembrane region" description="Helical" evidence="13">
    <location>
        <begin position="82"/>
        <end position="103"/>
    </location>
</feature>
<feature type="domain" description="Ion transport" evidence="14">
    <location>
        <begin position="223"/>
        <end position="431"/>
    </location>
</feature>
<keyword evidence="16" id="KW-1185">Reference proteome</keyword>
<dbReference type="STRING" id="857967.G0QM72"/>
<evidence type="ECO:0000256" key="9">
    <source>
        <dbReference type="ARBA" id="ARBA00023065"/>
    </source>
</evidence>
<gene>
    <name evidence="15" type="ORF">IMG5_045900</name>
</gene>
<dbReference type="Gene3D" id="1.10.287.70">
    <property type="match status" value="1"/>
</dbReference>
<feature type="transmembrane region" description="Helical" evidence="13">
    <location>
        <begin position="486"/>
        <end position="506"/>
    </location>
</feature>
<dbReference type="PANTHER" id="PTHR45628:SF7">
    <property type="entry name" value="VOLTAGE-DEPENDENT CALCIUM CHANNEL TYPE A SUBUNIT ALPHA-1"/>
    <property type="match status" value="1"/>
</dbReference>
<feature type="transmembrane region" description="Helical" evidence="13">
    <location>
        <begin position="362"/>
        <end position="392"/>
    </location>
</feature>
<dbReference type="RefSeq" id="XP_004037661.1">
    <property type="nucleotide sequence ID" value="XM_004037613.1"/>
</dbReference>
<dbReference type="InterPro" id="IPR027359">
    <property type="entry name" value="Volt_channel_dom_sf"/>
</dbReference>
<keyword evidence="4" id="KW-0107">Calcium channel</keyword>
<dbReference type="SUPFAM" id="SSF81324">
    <property type="entry name" value="Voltage-gated potassium channels"/>
    <property type="match status" value="1"/>
</dbReference>
<keyword evidence="10 13" id="KW-0472">Membrane</keyword>
<comment type="subcellular location">
    <subcellularLocation>
        <location evidence="1">Membrane</location>
        <topology evidence="1">Multi-pass membrane protein</topology>
    </subcellularLocation>
</comment>
<feature type="domain" description="Ion transport" evidence="14">
    <location>
        <begin position="2"/>
        <end position="111"/>
    </location>
</feature>
<dbReference type="GeneID" id="14909869"/>
<evidence type="ECO:0000313" key="16">
    <source>
        <dbReference type="Proteomes" id="UP000008983"/>
    </source>
</evidence>
<dbReference type="GO" id="GO:0098703">
    <property type="term" value="P:calcium ion import across plasma membrane"/>
    <property type="evidence" value="ECO:0007669"/>
    <property type="project" value="TreeGrafter"/>
</dbReference>
<dbReference type="eggNOG" id="KOG2301">
    <property type="taxonomic scope" value="Eukaryota"/>
</dbReference>
<evidence type="ECO:0000256" key="2">
    <source>
        <dbReference type="ARBA" id="ARBA00022448"/>
    </source>
</evidence>
<sequence>MLLMIGCFMYVGAVIGMWLFAGKLMFNEKGLYDQINGKSPRLNFNTIQESLTTIFVLLSGDQYNIVWNNCVRAVGGSVSHPYFVIFMIVGKIIFLNSFIAIIISSFDLQSKKIIETSKQSQIQEFKQSQDYFKKNFKKNILIMQQDKYIYNFIYIYNYKYRNNKLNKYLIIQMIVLALFSIKILIQEKNVNNQLQINTGIYRSWVNNKNKRTISIFIFLNKNIFLVLILFSSIILAFDNPLDDPNSTFKYFLLILDILSTTLFCLEAIIQIIAQGFILNYSNNKYSYIRNIWNLLDFTIITVKIKKCVCVFFFIFFKQKKKISLMNFFDIFEIKQLKSIKSLRALRALRPLRVIQRNQSLKLLVNGLFQTIPILVSLVLTSGIIIWIISIFLVDRFKGGFHYCNLQSQEIQKKIQTKQDCQDQQGEWRNFFLITTIYQILLQIWQKQKQKKQVFQKIKQQRSLQVKIGFQQCGHLLILQIQINSQYLKITLIIVPYTFSLFFWEIYTV</sequence>
<keyword evidence="2" id="KW-0813">Transport</keyword>
<dbReference type="InterPro" id="IPR050599">
    <property type="entry name" value="VDCC_alpha-1_subunit"/>
</dbReference>
<evidence type="ECO:0000256" key="1">
    <source>
        <dbReference type="ARBA" id="ARBA00004141"/>
    </source>
</evidence>
<dbReference type="GO" id="GO:0005891">
    <property type="term" value="C:voltage-gated calcium channel complex"/>
    <property type="evidence" value="ECO:0007669"/>
    <property type="project" value="TreeGrafter"/>
</dbReference>